<name>A0A1R3WG45_9BACT</name>
<dbReference type="CDD" id="cd00038">
    <property type="entry name" value="CAP_ED"/>
    <property type="match status" value="1"/>
</dbReference>
<dbReference type="InterPro" id="IPR050397">
    <property type="entry name" value="Env_Response_Regulators"/>
</dbReference>
<keyword evidence="2" id="KW-0418">Kinase</keyword>
<evidence type="ECO:0000313" key="2">
    <source>
        <dbReference type="EMBL" id="SIT77050.1"/>
    </source>
</evidence>
<dbReference type="GO" id="GO:0003700">
    <property type="term" value="F:DNA-binding transcription factor activity"/>
    <property type="evidence" value="ECO:0007669"/>
    <property type="project" value="TreeGrafter"/>
</dbReference>
<dbReference type="InterPro" id="IPR018490">
    <property type="entry name" value="cNMP-bd_dom_sf"/>
</dbReference>
<dbReference type="SMART" id="SM00100">
    <property type="entry name" value="cNMP"/>
    <property type="match status" value="1"/>
</dbReference>
<dbReference type="SUPFAM" id="SSF51206">
    <property type="entry name" value="cAMP-binding domain-like"/>
    <property type="match status" value="1"/>
</dbReference>
<dbReference type="Proteomes" id="UP000187181">
    <property type="component" value="Unassembled WGS sequence"/>
</dbReference>
<gene>
    <name evidence="2" type="ORF">SAMN05444128_0431</name>
</gene>
<dbReference type="GO" id="GO:0005829">
    <property type="term" value="C:cytosol"/>
    <property type="evidence" value="ECO:0007669"/>
    <property type="project" value="TreeGrafter"/>
</dbReference>
<accession>A0A1R3WG45</accession>
<dbReference type="Gene3D" id="2.60.120.10">
    <property type="entry name" value="Jelly Rolls"/>
    <property type="match status" value="1"/>
</dbReference>
<dbReference type="RefSeq" id="WP_076665856.1">
    <property type="nucleotide sequence ID" value="NZ_FTPP01000001.1"/>
</dbReference>
<dbReference type="AlphaFoldDB" id="A0A1R3WG45"/>
<dbReference type="STRING" id="1317125.SAMN05444128_0431"/>
<dbReference type="GO" id="GO:0016301">
    <property type="term" value="F:kinase activity"/>
    <property type="evidence" value="ECO:0007669"/>
    <property type="project" value="UniProtKB-KW"/>
</dbReference>
<dbReference type="PANTHER" id="PTHR24567">
    <property type="entry name" value="CRP FAMILY TRANSCRIPTIONAL REGULATORY PROTEIN"/>
    <property type="match status" value="1"/>
</dbReference>
<evidence type="ECO:0000259" key="1">
    <source>
        <dbReference type="PROSITE" id="PS50042"/>
    </source>
</evidence>
<keyword evidence="3" id="KW-1185">Reference proteome</keyword>
<dbReference type="InterPro" id="IPR000595">
    <property type="entry name" value="cNMP-bd_dom"/>
</dbReference>
<keyword evidence="2" id="KW-0808">Transferase</keyword>
<feature type="domain" description="Cyclic nucleotide-binding" evidence="1">
    <location>
        <begin position="18"/>
        <end position="117"/>
    </location>
</feature>
<proteinExistence type="predicted"/>
<protein>
    <submittedName>
        <fullName evidence="2">cAMP-binding domain of CRP or a regulatory subunit of cAMP-dependent protein kinases</fullName>
    </submittedName>
</protein>
<dbReference type="PANTHER" id="PTHR24567:SF76">
    <property type="entry name" value="CYCLIC NUCLEOTIDE-BINDING DOMAIN PROTEIN"/>
    <property type="match status" value="1"/>
</dbReference>
<organism evidence="2 3">
    <name type="scientific">Pontibacter indicus</name>
    <dbReference type="NCBI Taxonomy" id="1317125"/>
    <lineage>
        <taxon>Bacteria</taxon>
        <taxon>Pseudomonadati</taxon>
        <taxon>Bacteroidota</taxon>
        <taxon>Cytophagia</taxon>
        <taxon>Cytophagales</taxon>
        <taxon>Hymenobacteraceae</taxon>
        <taxon>Pontibacter</taxon>
    </lineage>
</organism>
<dbReference type="InterPro" id="IPR014710">
    <property type="entry name" value="RmlC-like_jellyroll"/>
</dbReference>
<sequence length="197" mass="22502">MEDEKVFVKRFFQPGVAQPDKLEMIASHFHEKLVPRHEHFLLEGKTSQEYMLLESGFMRAYSLDTTGNEVTTAFYGAGQPVFDVASFFLRTPSKESIQALTPCKGWVISFDDLNGLFHSIPEFREAGRGILVKGYASLKLRMQSMITETAETRYANLLQTNPEILMQAPLKYIASYLGITDTSLSRIRREFSKHHKN</sequence>
<dbReference type="Pfam" id="PF00027">
    <property type="entry name" value="cNMP_binding"/>
    <property type="match status" value="1"/>
</dbReference>
<evidence type="ECO:0000313" key="3">
    <source>
        <dbReference type="Proteomes" id="UP000187181"/>
    </source>
</evidence>
<reference evidence="3" key="1">
    <citation type="submission" date="2017-01" db="EMBL/GenBank/DDBJ databases">
        <authorList>
            <person name="Varghese N."/>
            <person name="Submissions S."/>
        </authorList>
    </citation>
    <scope>NUCLEOTIDE SEQUENCE [LARGE SCALE GENOMIC DNA]</scope>
    <source>
        <strain evidence="3">LP100</strain>
    </source>
</reference>
<dbReference type="PROSITE" id="PS50042">
    <property type="entry name" value="CNMP_BINDING_3"/>
    <property type="match status" value="1"/>
</dbReference>
<dbReference type="EMBL" id="FTPP01000001">
    <property type="protein sequence ID" value="SIT77050.1"/>
    <property type="molecule type" value="Genomic_DNA"/>
</dbReference>